<dbReference type="CDD" id="cd16829">
    <property type="entry name" value="ChuX_HutX-like"/>
    <property type="match status" value="1"/>
</dbReference>
<evidence type="ECO:0000313" key="1">
    <source>
        <dbReference type="EMBL" id="MBZ0157837.1"/>
    </source>
</evidence>
<evidence type="ECO:0000313" key="2">
    <source>
        <dbReference type="Proteomes" id="UP000705867"/>
    </source>
</evidence>
<dbReference type="AlphaFoldDB" id="A0A953M2N0"/>
<proteinExistence type="predicted"/>
<comment type="caution">
    <text evidence="1">The sequence shown here is derived from an EMBL/GenBank/DDBJ whole genome shotgun (WGS) entry which is preliminary data.</text>
</comment>
<dbReference type="Proteomes" id="UP000705867">
    <property type="component" value="Unassembled WGS sequence"/>
</dbReference>
<organism evidence="1 2">
    <name type="scientific">Candidatus Nitrobium versatile</name>
    <dbReference type="NCBI Taxonomy" id="2884831"/>
    <lineage>
        <taxon>Bacteria</taxon>
        <taxon>Pseudomonadati</taxon>
        <taxon>Nitrospirota</taxon>
        <taxon>Nitrospiria</taxon>
        <taxon>Nitrospirales</taxon>
        <taxon>Nitrospiraceae</taxon>
        <taxon>Candidatus Nitrobium</taxon>
    </lineage>
</organism>
<dbReference type="SUPFAM" id="SSF144064">
    <property type="entry name" value="Heme iron utilization protein-like"/>
    <property type="match status" value="1"/>
</dbReference>
<name>A0A953M2N0_9BACT</name>
<dbReference type="PIRSF" id="PIRSF030840">
    <property type="entry name" value="DUF1008"/>
    <property type="match status" value="1"/>
</dbReference>
<reference evidence="1" key="2">
    <citation type="submission" date="2021-08" db="EMBL/GenBank/DDBJ databases">
        <authorList>
            <person name="Dalcin Martins P."/>
        </authorList>
    </citation>
    <scope>NUCLEOTIDE SEQUENCE</scope>
    <source>
        <strain evidence="1">MAG_39</strain>
    </source>
</reference>
<protein>
    <submittedName>
        <fullName evidence="1">Heme utilization cystosolic carrier protein HutX</fullName>
    </submittedName>
</protein>
<dbReference type="NCBIfam" id="TIGR04108">
    <property type="entry name" value="HutX"/>
    <property type="match status" value="1"/>
</dbReference>
<accession>A0A953M2N0</accession>
<dbReference type="Gene3D" id="3.40.1570.10">
    <property type="entry name" value="HemS/ChuS/ChuX like domains"/>
    <property type="match status" value="1"/>
</dbReference>
<dbReference type="EMBL" id="JAIOIV010000130">
    <property type="protein sequence ID" value="MBZ0157837.1"/>
    <property type="molecule type" value="Genomic_DNA"/>
</dbReference>
<dbReference type="InterPro" id="IPR053733">
    <property type="entry name" value="Heme_Transport_Util_sf"/>
</dbReference>
<sequence length="172" mass="19206">MNYMGDVHDVREKVAEMAAGSPSKSTGAIAAELGVSERDVMKNLPGDMVREVSREHFDAIVDEVSTWGTMTVIVQNESTILEVKASFPKGTYGHGYFNLKSDGTPVGGHIRASELAEIFFVSRPYMGLESHSIQFFNGKGNAMFKLFLGRNEQRQIFPEQKEKFLALRDRLQ</sequence>
<reference evidence="1" key="1">
    <citation type="journal article" date="2021" name="bioRxiv">
        <title>Unraveling nitrogen, sulfur and carbon metabolic pathways and microbial community transcriptional responses to substrate deprivation and toxicity stresses in a bioreactor mimicking anoxic brackish coastal sediment conditions.</title>
        <authorList>
            <person name="Martins P.D."/>
            <person name="Echeveste M.J."/>
            <person name="Arshad A."/>
            <person name="Kurth J."/>
            <person name="Ouboter H."/>
            <person name="Jetten M.S.M."/>
            <person name="Welte C.U."/>
        </authorList>
    </citation>
    <scope>NUCLEOTIDE SEQUENCE</scope>
    <source>
        <strain evidence="1">MAG_39</strain>
    </source>
</reference>
<dbReference type="Pfam" id="PF06228">
    <property type="entry name" value="ChuX_HutX"/>
    <property type="match status" value="1"/>
</dbReference>
<dbReference type="InterPro" id="IPR010413">
    <property type="entry name" value="HutX-like"/>
</dbReference>
<gene>
    <name evidence="1" type="primary">hutX</name>
    <name evidence="1" type="ORF">K8I29_16700</name>
</gene>